<evidence type="ECO:0000256" key="6">
    <source>
        <dbReference type="ARBA" id="ARBA00023136"/>
    </source>
</evidence>
<sequence>MALLSRLAPPGVTVLVLFLAFTSQWLFHYLEPGSIPKTDAYIFNALVACLLICYYRTCTTDPGRIPKDWHENAAKEDESLEDVSTPQRHRWCRKCEAFKPPRAHHCKTCRRCVMKMDHHCVWTANCVSHITLPHFIRFLSYAVAAMLYLEYFLYIRVAVLWRKRHLPSYLGPNVFQLAHIFVLVTSNSMVLFALILLLGRSIWSLALNMTTIESWEVERHHTVLRRARALGGFIYGPDGTKVRIVHQEFPWDIGIWKNFCKGMGSQNPLAWLWPFSASPSVASGLVFEHNEIDDPSKPWPPPDPDRMLRAANRGPLEGSGFTQAIDVESFLKRQEADRSRRHEDADGDYVIRRRPFHERMEHMARDRGPYQDDEAATTDEEEDDDDDRHDNDILGNSADDGGEEAWRNREGERLADFGVDEVVDFYDEDDLPLSELMRRRTKTKAP</sequence>
<keyword evidence="5 11" id="KW-1133">Transmembrane helix</keyword>
<proteinExistence type="inferred from homology"/>
<evidence type="ECO:0000313" key="16">
    <source>
        <dbReference type="Proteomes" id="UP001303373"/>
    </source>
</evidence>
<feature type="compositionally biased region" description="Acidic residues" evidence="13">
    <location>
        <begin position="371"/>
        <end position="387"/>
    </location>
</feature>
<evidence type="ECO:0000256" key="11">
    <source>
        <dbReference type="HAMAP-Rule" id="MF_03199"/>
    </source>
</evidence>
<feature type="transmembrane region" description="Helical" evidence="11 12">
    <location>
        <begin position="40"/>
        <end position="57"/>
    </location>
</feature>
<comment type="function">
    <text evidence="11">Mediates the reversible addition of palmitate to target proteins, thereby regulating their membrane association and biological function.</text>
</comment>
<comment type="similarity">
    <text evidence="11">Belongs to the DHHC palmitoyltransferase family. PFA4 subfamily.</text>
</comment>
<evidence type="ECO:0000256" key="9">
    <source>
        <dbReference type="ARBA" id="ARBA00023315"/>
    </source>
</evidence>
<evidence type="ECO:0000256" key="12">
    <source>
        <dbReference type="RuleBase" id="RU079119"/>
    </source>
</evidence>
<organism evidence="15 16">
    <name type="scientific">Acrodontium crateriforme</name>
    <dbReference type="NCBI Taxonomy" id="150365"/>
    <lineage>
        <taxon>Eukaryota</taxon>
        <taxon>Fungi</taxon>
        <taxon>Dikarya</taxon>
        <taxon>Ascomycota</taxon>
        <taxon>Pezizomycotina</taxon>
        <taxon>Dothideomycetes</taxon>
        <taxon>Dothideomycetidae</taxon>
        <taxon>Mycosphaerellales</taxon>
        <taxon>Teratosphaeriaceae</taxon>
        <taxon>Acrodontium</taxon>
    </lineage>
</organism>
<keyword evidence="9 11" id="KW-0012">Acyltransferase</keyword>
<evidence type="ECO:0000259" key="14">
    <source>
        <dbReference type="Pfam" id="PF01529"/>
    </source>
</evidence>
<dbReference type="InterPro" id="IPR039859">
    <property type="entry name" value="PFA4/ZDH16/20/ERF2-like"/>
</dbReference>
<evidence type="ECO:0000256" key="2">
    <source>
        <dbReference type="ARBA" id="ARBA00022679"/>
    </source>
</evidence>
<evidence type="ECO:0000256" key="5">
    <source>
        <dbReference type="ARBA" id="ARBA00022989"/>
    </source>
</evidence>
<evidence type="ECO:0000256" key="13">
    <source>
        <dbReference type="SAM" id="MobiDB-lite"/>
    </source>
</evidence>
<feature type="compositionally biased region" description="Basic and acidic residues" evidence="13">
    <location>
        <begin position="357"/>
        <end position="370"/>
    </location>
</feature>
<dbReference type="PROSITE" id="PS50216">
    <property type="entry name" value="DHHC"/>
    <property type="match status" value="1"/>
</dbReference>
<feature type="transmembrane region" description="Helical" evidence="11 12">
    <location>
        <begin position="177"/>
        <end position="199"/>
    </location>
</feature>
<dbReference type="EC" id="2.3.1.225" evidence="11"/>
<comment type="subcellular location">
    <subcellularLocation>
        <location evidence="11">Endoplasmic reticulum membrane</location>
        <topology evidence="11">Multi-pass membrane protein</topology>
    </subcellularLocation>
    <subcellularLocation>
        <location evidence="1">Membrane</location>
        <topology evidence="1">Multi-pass membrane protein</topology>
    </subcellularLocation>
</comment>
<feature type="domain" description="Palmitoyltransferase DHHC" evidence="14">
    <location>
        <begin position="87"/>
        <end position="216"/>
    </location>
</feature>
<keyword evidence="7 11" id="KW-0564">Palmitate</keyword>
<reference evidence="15 16" key="1">
    <citation type="submission" date="2023-11" db="EMBL/GenBank/DDBJ databases">
        <title>An acidophilic fungus is an integral part of prey digestion in a carnivorous sundew plant.</title>
        <authorList>
            <person name="Tsai I.J."/>
        </authorList>
    </citation>
    <scope>NUCLEOTIDE SEQUENCE [LARGE SCALE GENOMIC DNA]</scope>
    <source>
        <strain evidence="15">169a</strain>
    </source>
</reference>
<keyword evidence="2 11" id="KW-0808">Transferase</keyword>
<feature type="transmembrane region" description="Helical" evidence="11 12">
    <location>
        <begin position="138"/>
        <end position="157"/>
    </location>
</feature>
<evidence type="ECO:0000256" key="10">
    <source>
        <dbReference type="ARBA" id="ARBA00048048"/>
    </source>
</evidence>
<protein>
    <recommendedName>
        <fullName evidence="11">Palmitoyltransferase PFA4</fullName>
        <ecNumber evidence="11">2.3.1.225</ecNumber>
    </recommendedName>
    <alternativeName>
        <fullName evidence="11">Protein S-acyltransferase</fullName>
        <shortName evidence="11">PAT</shortName>
    </alternativeName>
    <alternativeName>
        <fullName evidence="11">Protein fatty acyltransferase 4</fullName>
    </alternativeName>
</protein>
<feature type="compositionally biased region" description="Basic and acidic residues" evidence="13">
    <location>
        <begin position="404"/>
        <end position="413"/>
    </location>
</feature>
<comment type="catalytic activity">
    <reaction evidence="10 11 12">
        <text>L-cysteinyl-[protein] + hexadecanoyl-CoA = S-hexadecanoyl-L-cysteinyl-[protein] + CoA</text>
        <dbReference type="Rhea" id="RHEA:36683"/>
        <dbReference type="Rhea" id="RHEA-COMP:10131"/>
        <dbReference type="Rhea" id="RHEA-COMP:11032"/>
        <dbReference type="ChEBI" id="CHEBI:29950"/>
        <dbReference type="ChEBI" id="CHEBI:57287"/>
        <dbReference type="ChEBI" id="CHEBI:57379"/>
        <dbReference type="ChEBI" id="CHEBI:74151"/>
        <dbReference type="EC" id="2.3.1.225"/>
    </reaction>
</comment>
<dbReference type="GO" id="GO:0019706">
    <property type="term" value="F:protein-cysteine S-palmitoyltransferase activity"/>
    <property type="evidence" value="ECO:0007669"/>
    <property type="project" value="UniProtKB-UniRule"/>
</dbReference>
<feature type="transmembrane region" description="Helical" evidence="11 12">
    <location>
        <begin position="7"/>
        <end position="28"/>
    </location>
</feature>
<dbReference type="Proteomes" id="UP001303373">
    <property type="component" value="Chromosome 8"/>
</dbReference>
<dbReference type="GO" id="GO:0005789">
    <property type="term" value="C:endoplasmic reticulum membrane"/>
    <property type="evidence" value="ECO:0007669"/>
    <property type="project" value="UniProtKB-SubCell"/>
</dbReference>
<keyword evidence="3 11" id="KW-0812">Transmembrane</keyword>
<dbReference type="InterPro" id="IPR033682">
    <property type="entry name" value="PFA4"/>
</dbReference>
<accession>A0AAQ3R910</accession>
<evidence type="ECO:0000256" key="3">
    <source>
        <dbReference type="ARBA" id="ARBA00022692"/>
    </source>
</evidence>
<keyword evidence="4 11" id="KW-0256">Endoplasmic reticulum</keyword>
<dbReference type="AlphaFoldDB" id="A0AAQ3R910"/>
<dbReference type="InterPro" id="IPR001594">
    <property type="entry name" value="Palmitoyltrfase_DHHC"/>
</dbReference>
<keyword evidence="6 11" id="KW-0472">Membrane</keyword>
<dbReference type="PANTHER" id="PTHR12246">
    <property type="entry name" value="PALMITOYLTRANSFERASE ZDHHC16"/>
    <property type="match status" value="1"/>
</dbReference>
<feature type="region of interest" description="Disordered" evidence="13">
    <location>
        <begin position="292"/>
        <end position="320"/>
    </location>
</feature>
<feature type="compositionally biased region" description="Basic and acidic residues" evidence="13">
    <location>
        <begin position="332"/>
        <end position="344"/>
    </location>
</feature>
<dbReference type="Pfam" id="PF01529">
    <property type="entry name" value="DHHC"/>
    <property type="match status" value="1"/>
</dbReference>
<evidence type="ECO:0000256" key="8">
    <source>
        <dbReference type="ARBA" id="ARBA00023288"/>
    </source>
</evidence>
<evidence type="ECO:0000313" key="15">
    <source>
        <dbReference type="EMBL" id="WPH02444.1"/>
    </source>
</evidence>
<evidence type="ECO:0000256" key="1">
    <source>
        <dbReference type="ARBA" id="ARBA00004141"/>
    </source>
</evidence>
<keyword evidence="8 11" id="KW-0449">Lipoprotein</keyword>
<keyword evidence="16" id="KW-1185">Reference proteome</keyword>
<dbReference type="EMBL" id="CP138587">
    <property type="protein sequence ID" value="WPH02444.1"/>
    <property type="molecule type" value="Genomic_DNA"/>
</dbReference>
<gene>
    <name evidence="11" type="primary">PFA4</name>
    <name evidence="15" type="ORF">R9X50_00530800</name>
</gene>
<evidence type="ECO:0000256" key="4">
    <source>
        <dbReference type="ARBA" id="ARBA00022824"/>
    </source>
</evidence>
<comment type="domain">
    <text evidence="11 12">The DHHC domain is required for palmitoyltransferase activity.</text>
</comment>
<name>A0AAQ3R910_9PEZI</name>
<feature type="active site" description="S-palmitoyl cysteine intermediate" evidence="11">
    <location>
        <position position="120"/>
    </location>
</feature>
<dbReference type="HAMAP" id="MF_03199">
    <property type="entry name" value="DHHC_PAT_PFA4"/>
    <property type="match status" value="1"/>
</dbReference>
<evidence type="ECO:0000256" key="7">
    <source>
        <dbReference type="ARBA" id="ARBA00023139"/>
    </source>
</evidence>
<feature type="region of interest" description="Disordered" evidence="13">
    <location>
        <begin position="332"/>
        <end position="413"/>
    </location>
</feature>